<dbReference type="EMBL" id="ML179396">
    <property type="protein sequence ID" value="THU88763.1"/>
    <property type="molecule type" value="Genomic_DNA"/>
</dbReference>
<sequence length="252" mass="28887">MNFSTPYFPGFPAPIDGTHAAPPSHATGFHTSDARSTGSNLESYPAYRNSCPKCFSYHCKSDDENFLRAMEEGRDDCQRRDDYRCRLEWIWYCICKAAPQADQSDCEQVWCTLVESDDIWSIWEDGDDLNLPVAPVPQRYVPPYPGWSRRPQPGNFNFITPIISRKIDLHSKNRCSPKLTPSPSPVTQNTSVHLRLAIVLWKTLLATRRVKYPRNPSSVNCEIPSLIPKWWGMLPELVKANLGIDNHSWDRF</sequence>
<evidence type="ECO:0000313" key="1">
    <source>
        <dbReference type="EMBL" id="THU88763.1"/>
    </source>
</evidence>
<dbReference type="AlphaFoldDB" id="A0A4S8LIV3"/>
<accession>A0A4S8LIV3</accession>
<gene>
    <name evidence="1" type="ORF">K435DRAFT_781911</name>
</gene>
<protein>
    <submittedName>
        <fullName evidence="1">Uncharacterized protein</fullName>
    </submittedName>
</protein>
<feature type="non-terminal residue" evidence="1">
    <location>
        <position position="252"/>
    </location>
</feature>
<reference evidence="1 2" key="1">
    <citation type="journal article" date="2019" name="Nat. Ecol. Evol.">
        <title>Megaphylogeny resolves global patterns of mushroom evolution.</title>
        <authorList>
            <person name="Varga T."/>
            <person name="Krizsan K."/>
            <person name="Foldi C."/>
            <person name="Dima B."/>
            <person name="Sanchez-Garcia M."/>
            <person name="Sanchez-Ramirez S."/>
            <person name="Szollosi G.J."/>
            <person name="Szarkandi J.G."/>
            <person name="Papp V."/>
            <person name="Albert L."/>
            <person name="Andreopoulos W."/>
            <person name="Angelini C."/>
            <person name="Antonin V."/>
            <person name="Barry K.W."/>
            <person name="Bougher N.L."/>
            <person name="Buchanan P."/>
            <person name="Buyck B."/>
            <person name="Bense V."/>
            <person name="Catcheside P."/>
            <person name="Chovatia M."/>
            <person name="Cooper J."/>
            <person name="Damon W."/>
            <person name="Desjardin D."/>
            <person name="Finy P."/>
            <person name="Geml J."/>
            <person name="Haridas S."/>
            <person name="Hughes K."/>
            <person name="Justo A."/>
            <person name="Karasinski D."/>
            <person name="Kautmanova I."/>
            <person name="Kiss B."/>
            <person name="Kocsube S."/>
            <person name="Kotiranta H."/>
            <person name="LaButti K.M."/>
            <person name="Lechner B.E."/>
            <person name="Liimatainen K."/>
            <person name="Lipzen A."/>
            <person name="Lukacs Z."/>
            <person name="Mihaltcheva S."/>
            <person name="Morgado L.N."/>
            <person name="Niskanen T."/>
            <person name="Noordeloos M.E."/>
            <person name="Ohm R.A."/>
            <person name="Ortiz-Santana B."/>
            <person name="Ovrebo C."/>
            <person name="Racz N."/>
            <person name="Riley R."/>
            <person name="Savchenko A."/>
            <person name="Shiryaev A."/>
            <person name="Soop K."/>
            <person name="Spirin V."/>
            <person name="Szebenyi C."/>
            <person name="Tomsovsky M."/>
            <person name="Tulloss R.E."/>
            <person name="Uehling J."/>
            <person name="Grigoriev I.V."/>
            <person name="Vagvolgyi C."/>
            <person name="Papp T."/>
            <person name="Martin F.M."/>
            <person name="Miettinen O."/>
            <person name="Hibbett D.S."/>
            <person name="Nagy L.G."/>
        </authorList>
    </citation>
    <scope>NUCLEOTIDE SEQUENCE [LARGE SCALE GENOMIC DNA]</scope>
    <source>
        <strain evidence="1 2">CBS 962.96</strain>
    </source>
</reference>
<evidence type="ECO:0000313" key="2">
    <source>
        <dbReference type="Proteomes" id="UP000297245"/>
    </source>
</evidence>
<dbReference type="Proteomes" id="UP000297245">
    <property type="component" value="Unassembled WGS sequence"/>
</dbReference>
<name>A0A4S8LIV3_DENBC</name>
<organism evidence="1 2">
    <name type="scientific">Dendrothele bispora (strain CBS 962.96)</name>
    <dbReference type="NCBI Taxonomy" id="1314807"/>
    <lineage>
        <taxon>Eukaryota</taxon>
        <taxon>Fungi</taxon>
        <taxon>Dikarya</taxon>
        <taxon>Basidiomycota</taxon>
        <taxon>Agaricomycotina</taxon>
        <taxon>Agaricomycetes</taxon>
        <taxon>Agaricomycetidae</taxon>
        <taxon>Agaricales</taxon>
        <taxon>Agaricales incertae sedis</taxon>
        <taxon>Dendrothele</taxon>
    </lineage>
</organism>
<keyword evidence="2" id="KW-1185">Reference proteome</keyword>
<proteinExistence type="predicted"/>